<dbReference type="GO" id="GO:0051301">
    <property type="term" value="P:cell division"/>
    <property type="evidence" value="ECO:0007669"/>
    <property type="project" value="UniProtKB-KW"/>
</dbReference>
<protein>
    <submittedName>
        <fullName evidence="3">Cell division protein FtsL</fullName>
    </submittedName>
</protein>
<keyword evidence="2" id="KW-0812">Transmembrane</keyword>
<keyword evidence="4" id="KW-1185">Reference proteome</keyword>
<accession>A0ABU0ILL4</accession>
<gene>
    <name evidence="3" type="ORF">QO010_000004</name>
</gene>
<proteinExistence type="predicted"/>
<keyword evidence="2" id="KW-0472">Membrane</keyword>
<evidence type="ECO:0000313" key="3">
    <source>
        <dbReference type="EMBL" id="MDQ0462256.1"/>
    </source>
</evidence>
<sequence length="148" mass="16215">MIGALFNHRTRGFRTINLVGMALLIAMALTVNLAKTYAGRERSQIDRIDRRIVAEQQRIRLLQAEVAHLEQPNRLEKLSRETLGMAPTTSKQEVSVAALPQAAGQPVEPVRIATAVVASPEPKADEPKAEEPKAPEPEPAKPVEGVKR</sequence>
<dbReference type="Proteomes" id="UP001228905">
    <property type="component" value="Unassembled WGS sequence"/>
</dbReference>
<feature type="transmembrane region" description="Helical" evidence="2">
    <location>
        <begin position="15"/>
        <end position="34"/>
    </location>
</feature>
<evidence type="ECO:0000256" key="2">
    <source>
        <dbReference type="SAM" id="Phobius"/>
    </source>
</evidence>
<dbReference type="RefSeq" id="WP_307344421.1">
    <property type="nucleotide sequence ID" value="NZ_JAUSVS010000001.1"/>
</dbReference>
<keyword evidence="2" id="KW-1133">Transmembrane helix</keyword>
<evidence type="ECO:0000313" key="4">
    <source>
        <dbReference type="Proteomes" id="UP001228905"/>
    </source>
</evidence>
<name>A0ABU0ILL4_9CAUL</name>
<dbReference type="EMBL" id="JAUSVS010000001">
    <property type="protein sequence ID" value="MDQ0462256.1"/>
    <property type="molecule type" value="Genomic_DNA"/>
</dbReference>
<evidence type="ECO:0000256" key="1">
    <source>
        <dbReference type="SAM" id="MobiDB-lite"/>
    </source>
</evidence>
<keyword evidence="3" id="KW-0132">Cell division</keyword>
<feature type="region of interest" description="Disordered" evidence="1">
    <location>
        <begin position="115"/>
        <end position="148"/>
    </location>
</feature>
<feature type="compositionally biased region" description="Basic and acidic residues" evidence="1">
    <location>
        <begin position="122"/>
        <end position="148"/>
    </location>
</feature>
<reference evidence="3 4" key="1">
    <citation type="submission" date="2023-07" db="EMBL/GenBank/DDBJ databases">
        <title>Genomic Encyclopedia of Type Strains, Phase IV (KMG-IV): sequencing the most valuable type-strain genomes for metagenomic binning, comparative biology and taxonomic classification.</title>
        <authorList>
            <person name="Goeker M."/>
        </authorList>
    </citation>
    <scope>NUCLEOTIDE SEQUENCE [LARGE SCALE GENOMIC DNA]</scope>
    <source>
        <strain evidence="3 4">DSM 18695</strain>
    </source>
</reference>
<comment type="caution">
    <text evidence="3">The sequence shown here is derived from an EMBL/GenBank/DDBJ whole genome shotgun (WGS) entry which is preliminary data.</text>
</comment>
<organism evidence="3 4">
    <name type="scientific">Caulobacter ginsengisoli</name>
    <dbReference type="NCBI Taxonomy" id="400775"/>
    <lineage>
        <taxon>Bacteria</taxon>
        <taxon>Pseudomonadati</taxon>
        <taxon>Pseudomonadota</taxon>
        <taxon>Alphaproteobacteria</taxon>
        <taxon>Caulobacterales</taxon>
        <taxon>Caulobacteraceae</taxon>
        <taxon>Caulobacter</taxon>
    </lineage>
</organism>
<keyword evidence="3" id="KW-0131">Cell cycle</keyword>